<keyword evidence="4" id="KW-1185">Reference proteome</keyword>
<evidence type="ECO:0000313" key="4">
    <source>
        <dbReference type="Proteomes" id="UP001642483"/>
    </source>
</evidence>
<evidence type="ECO:0000256" key="1">
    <source>
        <dbReference type="SAM" id="Coils"/>
    </source>
</evidence>
<name>A0ABP0GDP6_CLALP</name>
<proteinExistence type="predicted"/>
<feature type="compositionally biased region" description="Basic and acidic residues" evidence="2">
    <location>
        <begin position="271"/>
        <end position="280"/>
    </location>
</feature>
<feature type="coiled-coil region" evidence="1">
    <location>
        <begin position="57"/>
        <end position="84"/>
    </location>
</feature>
<sequence>MSNITEVEDGHVPEVGYEQQSDDLEGYFSEQLRSLKQRRSGLMGAKIPQDTEDDKQRTEAIEKLQQMKERKREADEQYTVYTQQCNMDASTQPSYVSARSSKASTCSSARRKRLRQAQIDAEEAKFEAQLTFEQDMIEAKAEEERLEAEAKAEAKRLEAKQRIQKKEIRLKIAMSRAEARVKRATLEAESDDDLLDTSSMGSAKPITRARKFANVPARLAIPSTSYGNPFQVTSNELAIHQVLHTEETTSHYEVGRMSTLRPTASAFTPTRCDESDKRNTSDMQDIPGAPTKIATGQNEPQTRFRSLDVFKNRPISQSAPSDYQRDMMMLVGMIE</sequence>
<keyword evidence="1" id="KW-0175">Coiled coil</keyword>
<dbReference type="EMBL" id="CAWYQH010000110">
    <property type="protein sequence ID" value="CAK8689867.1"/>
    <property type="molecule type" value="Genomic_DNA"/>
</dbReference>
<organism evidence="3 4">
    <name type="scientific">Clavelina lepadiformis</name>
    <name type="common">Light-bulb sea squirt</name>
    <name type="synonym">Ascidia lepadiformis</name>
    <dbReference type="NCBI Taxonomy" id="159417"/>
    <lineage>
        <taxon>Eukaryota</taxon>
        <taxon>Metazoa</taxon>
        <taxon>Chordata</taxon>
        <taxon>Tunicata</taxon>
        <taxon>Ascidiacea</taxon>
        <taxon>Aplousobranchia</taxon>
        <taxon>Clavelinidae</taxon>
        <taxon>Clavelina</taxon>
    </lineage>
</organism>
<gene>
    <name evidence="3" type="ORF">CVLEPA_LOCUS22525</name>
</gene>
<protein>
    <submittedName>
        <fullName evidence="3">Uncharacterized protein</fullName>
    </submittedName>
</protein>
<evidence type="ECO:0000256" key="2">
    <source>
        <dbReference type="SAM" id="MobiDB-lite"/>
    </source>
</evidence>
<evidence type="ECO:0000313" key="3">
    <source>
        <dbReference type="EMBL" id="CAK8689867.1"/>
    </source>
</evidence>
<accession>A0ABP0GDP6</accession>
<feature type="region of interest" description="Disordered" evidence="2">
    <location>
        <begin position="266"/>
        <end position="296"/>
    </location>
</feature>
<feature type="coiled-coil region" evidence="1">
    <location>
        <begin position="129"/>
        <end position="169"/>
    </location>
</feature>
<dbReference type="Proteomes" id="UP001642483">
    <property type="component" value="Unassembled WGS sequence"/>
</dbReference>
<feature type="region of interest" description="Disordered" evidence="2">
    <location>
        <begin position="1"/>
        <end position="22"/>
    </location>
</feature>
<reference evidence="3 4" key="1">
    <citation type="submission" date="2024-02" db="EMBL/GenBank/DDBJ databases">
        <authorList>
            <person name="Daric V."/>
            <person name="Darras S."/>
        </authorList>
    </citation>
    <scope>NUCLEOTIDE SEQUENCE [LARGE SCALE GENOMIC DNA]</scope>
</reference>
<comment type="caution">
    <text evidence="3">The sequence shown here is derived from an EMBL/GenBank/DDBJ whole genome shotgun (WGS) entry which is preliminary data.</text>
</comment>